<dbReference type="PANTHER" id="PTHR43065:SF16">
    <property type="entry name" value="SENSORY HISTIDINE KINASE_PHOSPHATASE NTRB"/>
    <property type="match status" value="1"/>
</dbReference>
<dbReference type="Pfam" id="PF08448">
    <property type="entry name" value="PAS_4"/>
    <property type="match status" value="1"/>
</dbReference>
<dbReference type="CDD" id="cd00082">
    <property type="entry name" value="HisKA"/>
    <property type="match status" value="1"/>
</dbReference>
<evidence type="ECO:0000313" key="8">
    <source>
        <dbReference type="EMBL" id="EQD36828.1"/>
    </source>
</evidence>
<dbReference type="InterPro" id="IPR003594">
    <property type="entry name" value="HATPase_dom"/>
</dbReference>
<dbReference type="PROSITE" id="PS50109">
    <property type="entry name" value="HIS_KIN"/>
    <property type="match status" value="1"/>
</dbReference>
<dbReference type="Pfam" id="PF02518">
    <property type="entry name" value="HATPase_c"/>
    <property type="match status" value="1"/>
</dbReference>
<sequence length="330" mass="35316">MFSADAQTLCEHMTTGLAVLDAELRVRWANPALGERLGRSAARCHGAALTELAPALVDAAQRCLREQRRLHLREMTLGSAPALQAPAEVLLQPLSDSTLLLELLPSAATSGADYGPGLRTLAHELLNPLAGMRGAAQLLERDALAPAQRELASLIREEADRLAALAARLLRPPSAASLSAFDVHEPLQRVAALLAAQPDAPRVLRDYDPSLPPAQGDAERILQLLLNLARNAHEAGARTLTLRTRAEIGTRLPGAHRVLRIEVQDDGHGVMPELRARLFEPWVSGRSDGTGLGLALARAIAREHGGELDYAPADPGSLFVLRLPQAEAMP</sequence>
<dbReference type="InterPro" id="IPR013656">
    <property type="entry name" value="PAS_4"/>
</dbReference>
<dbReference type="InterPro" id="IPR003661">
    <property type="entry name" value="HisK_dim/P_dom"/>
</dbReference>
<evidence type="ECO:0000256" key="6">
    <source>
        <dbReference type="ARBA" id="ARBA00023012"/>
    </source>
</evidence>
<dbReference type="PANTHER" id="PTHR43065">
    <property type="entry name" value="SENSOR HISTIDINE KINASE"/>
    <property type="match status" value="1"/>
</dbReference>
<dbReference type="EMBL" id="AUZY01010894">
    <property type="protein sequence ID" value="EQD36828.1"/>
    <property type="molecule type" value="Genomic_DNA"/>
</dbReference>
<dbReference type="SUPFAM" id="SSF55785">
    <property type="entry name" value="PYP-like sensor domain (PAS domain)"/>
    <property type="match status" value="1"/>
</dbReference>
<dbReference type="Pfam" id="PF00512">
    <property type="entry name" value="HisKA"/>
    <property type="match status" value="1"/>
</dbReference>
<evidence type="ECO:0000256" key="4">
    <source>
        <dbReference type="ARBA" id="ARBA00022777"/>
    </source>
</evidence>
<dbReference type="SUPFAM" id="SSF47384">
    <property type="entry name" value="Homodimeric domain of signal transducing histidine kinase"/>
    <property type="match status" value="1"/>
</dbReference>
<dbReference type="PRINTS" id="PR00344">
    <property type="entry name" value="BCTRLSENSOR"/>
</dbReference>
<dbReference type="InterPro" id="IPR036890">
    <property type="entry name" value="HATPase_C_sf"/>
</dbReference>
<accession>T0YUY6</accession>
<dbReference type="GO" id="GO:0005524">
    <property type="term" value="F:ATP binding"/>
    <property type="evidence" value="ECO:0007669"/>
    <property type="project" value="UniProtKB-KW"/>
</dbReference>
<name>T0YUY6_9ZZZZ</name>
<evidence type="ECO:0000259" key="7">
    <source>
        <dbReference type="PROSITE" id="PS50109"/>
    </source>
</evidence>
<protein>
    <submittedName>
        <fullName evidence="8">Signal transduction histidine kinase, nitrogen specific, NtrB</fullName>
    </submittedName>
</protein>
<dbReference type="InterPro" id="IPR036097">
    <property type="entry name" value="HisK_dim/P_sf"/>
</dbReference>
<dbReference type="GO" id="GO:0000155">
    <property type="term" value="F:phosphorelay sensor kinase activity"/>
    <property type="evidence" value="ECO:0007669"/>
    <property type="project" value="InterPro"/>
</dbReference>
<dbReference type="SUPFAM" id="SSF55874">
    <property type="entry name" value="ATPase domain of HSP90 chaperone/DNA topoisomerase II/histidine kinase"/>
    <property type="match status" value="1"/>
</dbReference>
<feature type="domain" description="Histidine kinase" evidence="7">
    <location>
        <begin position="120"/>
        <end position="327"/>
    </location>
</feature>
<reference evidence="8" key="1">
    <citation type="submission" date="2013-08" db="EMBL/GenBank/DDBJ databases">
        <authorList>
            <person name="Mendez C."/>
            <person name="Richter M."/>
            <person name="Ferrer M."/>
            <person name="Sanchez J."/>
        </authorList>
    </citation>
    <scope>NUCLEOTIDE SEQUENCE</scope>
</reference>
<dbReference type="SMART" id="SM00387">
    <property type="entry name" value="HATPase_c"/>
    <property type="match status" value="1"/>
</dbReference>
<dbReference type="InterPro" id="IPR035965">
    <property type="entry name" value="PAS-like_dom_sf"/>
</dbReference>
<dbReference type="AlphaFoldDB" id="T0YUY6"/>
<dbReference type="Gene3D" id="1.10.287.130">
    <property type="match status" value="1"/>
</dbReference>
<keyword evidence="5" id="KW-0067">ATP-binding</keyword>
<evidence type="ECO:0000256" key="5">
    <source>
        <dbReference type="ARBA" id="ARBA00022840"/>
    </source>
</evidence>
<dbReference type="Gene3D" id="3.30.565.10">
    <property type="entry name" value="Histidine kinase-like ATPase, C-terminal domain"/>
    <property type="match status" value="1"/>
</dbReference>
<gene>
    <name evidence="8" type="ORF">B1B_16378</name>
</gene>
<dbReference type="InterPro" id="IPR004358">
    <property type="entry name" value="Sig_transdc_His_kin-like_C"/>
</dbReference>
<keyword evidence="2" id="KW-0808">Transferase</keyword>
<evidence type="ECO:0000256" key="1">
    <source>
        <dbReference type="ARBA" id="ARBA00022553"/>
    </source>
</evidence>
<organism evidence="8">
    <name type="scientific">mine drainage metagenome</name>
    <dbReference type="NCBI Taxonomy" id="410659"/>
    <lineage>
        <taxon>unclassified sequences</taxon>
        <taxon>metagenomes</taxon>
        <taxon>ecological metagenomes</taxon>
    </lineage>
</organism>
<proteinExistence type="predicted"/>
<keyword evidence="1" id="KW-0597">Phosphoprotein</keyword>
<keyword evidence="3" id="KW-0547">Nucleotide-binding</keyword>
<dbReference type="InterPro" id="IPR005467">
    <property type="entry name" value="His_kinase_dom"/>
</dbReference>
<keyword evidence="4 8" id="KW-0418">Kinase</keyword>
<comment type="caution">
    <text evidence="8">The sequence shown here is derived from an EMBL/GenBank/DDBJ whole genome shotgun (WGS) entry which is preliminary data.</text>
</comment>
<dbReference type="Gene3D" id="3.30.450.20">
    <property type="entry name" value="PAS domain"/>
    <property type="match status" value="1"/>
</dbReference>
<evidence type="ECO:0000256" key="3">
    <source>
        <dbReference type="ARBA" id="ARBA00022741"/>
    </source>
</evidence>
<keyword evidence="6" id="KW-0902">Two-component regulatory system</keyword>
<reference evidence="8" key="2">
    <citation type="journal article" date="2014" name="ISME J.">
        <title>Microbial stratification in low pH oxic and suboxic macroscopic growths along an acid mine drainage.</title>
        <authorList>
            <person name="Mendez-Garcia C."/>
            <person name="Mesa V."/>
            <person name="Sprenger R.R."/>
            <person name="Richter M."/>
            <person name="Diez M.S."/>
            <person name="Solano J."/>
            <person name="Bargiela R."/>
            <person name="Golyshina O.V."/>
            <person name="Manteca A."/>
            <person name="Ramos J.L."/>
            <person name="Gallego J.R."/>
            <person name="Llorente I."/>
            <person name="Martins Dos Santos V.A."/>
            <person name="Jensen O.N."/>
            <person name="Pelaez A.I."/>
            <person name="Sanchez J."/>
            <person name="Ferrer M."/>
        </authorList>
    </citation>
    <scope>NUCLEOTIDE SEQUENCE</scope>
</reference>
<dbReference type="SMART" id="SM00388">
    <property type="entry name" value="HisKA"/>
    <property type="match status" value="1"/>
</dbReference>
<evidence type="ECO:0000256" key="2">
    <source>
        <dbReference type="ARBA" id="ARBA00022679"/>
    </source>
</evidence>